<dbReference type="RefSeq" id="WP_345031531.1">
    <property type="nucleotide sequence ID" value="NZ_BAABEY010000032.1"/>
</dbReference>
<dbReference type="GO" id="GO:0016787">
    <property type="term" value="F:hydrolase activity"/>
    <property type="evidence" value="ECO:0007669"/>
    <property type="project" value="UniProtKB-KW"/>
</dbReference>
<dbReference type="Pfam" id="PF13472">
    <property type="entry name" value="Lipase_GDSL_2"/>
    <property type="match status" value="1"/>
</dbReference>
<gene>
    <name evidence="2" type="ORF">GCM10023091_34680</name>
</gene>
<dbReference type="SUPFAM" id="SSF52266">
    <property type="entry name" value="SGNH hydrolase"/>
    <property type="match status" value="1"/>
</dbReference>
<proteinExistence type="predicted"/>
<dbReference type="Proteomes" id="UP001501508">
    <property type="component" value="Unassembled WGS sequence"/>
</dbReference>
<name>A0ABP8M4P9_9BACT</name>
<evidence type="ECO:0000313" key="3">
    <source>
        <dbReference type="Proteomes" id="UP001501508"/>
    </source>
</evidence>
<accession>A0ABP8M4P9</accession>
<dbReference type="InterPro" id="IPR013830">
    <property type="entry name" value="SGNH_hydro"/>
</dbReference>
<reference evidence="3" key="1">
    <citation type="journal article" date="2019" name="Int. J. Syst. Evol. Microbiol.">
        <title>The Global Catalogue of Microorganisms (GCM) 10K type strain sequencing project: providing services to taxonomists for standard genome sequencing and annotation.</title>
        <authorList>
            <consortium name="The Broad Institute Genomics Platform"/>
            <consortium name="The Broad Institute Genome Sequencing Center for Infectious Disease"/>
            <person name="Wu L."/>
            <person name="Ma J."/>
        </authorList>
    </citation>
    <scope>NUCLEOTIDE SEQUENCE [LARGE SCALE GENOMIC DNA]</scope>
    <source>
        <strain evidence="3">JCM 31920</strain>
    </source>
</reference>
<dbReference type="PANTHER" id="PTHR14209">
    <property type="entry name" value="ISOAMYL ACETATE-HYDROLYZING ESTERASE 1"/>
    <property type="match status" value="1"/>
</dbReference>
<comment type="caution">
    <text evidence="2">The sequence shown here is derived from an EMBL/GenBank/DDBJ whole genome shotgun (WGS) entry which is preliminary data.</text>
</comment>
<sequence>MERKPGFFLQILLVAALLFPGSFAFAGSGLRATEKHADSLRIRIVAFGNSITATRATVRQVFAQRIPALLSVHGVAAEVINAGIPGSHTGSVKDHNLFKIRHARDRFETDVMERHPDLVTIGFGTNDAHIDSKVEGGPSRIPLDQFRENLAFMIAALKNNGVKIILITPNVLGEKYGKIQNDRLELYVKTMRRLARKNRLGLVDNFKVFSKAKKQGEEKLDELLLDGVHPNDNGHEIIAENLTREILKIYHVK</sequence>
<keyword evidence="3" id="KW-1185">Reference proteome</keyword>
<dbReference type="Gene3D" id="3.40.50.1110">
    <property type="entry name" value="SGNH hydrolase"/>
    <property type="match status" value="1"/>
</dbReference>
<evidence type="ECO:0000259" key="1">
    <source>
        <dbReference type="Pfam" id="PF13472"/>
    </source>
</evidence>
<dbReference type="PANTHER" id="PTHR14209:SF19">
    <property type="entry name" value="ISOAMYL ACETATE-HYDROLYZING ESTERASE 1 HOMOLOG"/>
    <property type="match status" value="1"/>
</dbReference>
<feature type="domain" description="SGNH hydrolase-type esterase" evidence="1">
    <location>
        <begin position="46"/>
        <end position="237"/>
    </location>
</feature>
<organism evidence="2 3">
    <name type="scientific">Ravibacter arvi</name>
    <dbReference type="NCBI Taxonomy" id="2051041"/>
    <lineage>
        <taxon>Bacteria</taxon>
        <taxon>Pseudomonadati</taxon>
        <taxon>Bacteroidota</taxon>
        <taxon>Cytophagia</taxon>
        <taxon>Cytophagales</taxon>
        <taxon>Spirosomataceae</taxon>
        <taxon>Ravibacter</taxon>
    </lineage>
</organism>
<dbReference type="InterPro" id="IPR036514">
    <property type="entry name" value="SGNH_hydro_sf"/>
</dbReference>
<dbReference type="InterPro" id="IPR045136">
    <property type="entry name" value="Iah1-like"/>
</dbReference>
<keyword evidence="2" id="KW-0378">Hydrolase</keyword>
<evidence type="ECO:0000313" key="2">
    <source>
        <dbReference type="EMBL" id="GAA4444479.1"/>
    </source>
</evidence>
<protein>
    <submittedName>
        <fullName evidence="2">SGNH/GDSL hydrolase family protein</fullName>
    </submittedName>
</protein>
<dbReference type="EMBL" id="BAABEY010000032">
    <property type="protein sequence ID" value="GAA4444479.1"/>
    <property type="molecule type" value="Genomic_DNA"/>
</dbReference>